<dbReference type="GO" id="GO:0050126">
    <property type="term" value="F:N-carbamoylputrescine amidase activity"/>
    <property type="evidence" value="ECO:0007669"/>
    <property type="project" value="TreeGrafter"/>
</dbReference>
<sequence>MKICIAQIQSLKGNIQKNIQNHLEIIQHAITLNGEMVIFPELSVTGYEPELAKALALEVNNPIFDPFQQLADDHDIVIGVGMPTIAPNGIHISMLIFQAKKDRSIYAKRILHQDELPYFVSGDHPPSLDLKGEKIAIGICYETLQREHFINAVQNEVTVFIASVAKPERGLEKAYVHFPSMAKEFEIPILMSNSIGYCDNFLSNGQSAVWNDKGELLSQLDQERPGLLIYDTQTNQVDNFYVDRKIRSSVHKL</sequence>
<dbReference type="InterPro" id="IPR050345">
    <property type="entry name" value="Aliph_Amidase/BUP"/>
</dbReference>
<protein>
    <submittedName>
        <fullName evidence="3">Predicted amidohydrolase</fullName>
    </submittedName>
</protein>
<dbReference type="STRING" id="570521.SAMN04488508_10792"/>
<dbReference type="Pfam" id="PF00795">
    <property type="entry name" value="CN_hydrolase"/>
    <property type="match status" value="1"/>
</dbReference>
<dbReference type="PANTHER" id="PTHR43674">
    <property type="entry name" value="NITRILASE C965.09-RELATED"/>
    <property type="match status" value="1"/>
</dbReference>
<dbReference type="AlphaFoldDB" id="A0A1M6I3R3"/>
<dbReference type="OrthoDB" id="9803818at2"/>
<dbReference type="InterPro" id="IPR003010">
    <property type="entry name" value="C-N_Hydrolase"/>
</dbReference>
<dbReference type="PROSITE" id="PS50263">
    <property type="entry name" value="CN_HYDROLASE"/>
    <property type="match status" value="1"/>
</dbReference>
<dbReference type="GO" id="GO:0033388">
    <property type="term" value="P:putrescine biosynthetic process from arginine"/>
    <property type="evidence" value="ECO:0007669"/>
    <property type="project" value="TreeGrafter"/>
</dbReference>
<proteinExistence type="predicted"/>
<dbReference type="RefSeq" id="WP_073317925.1">
    <property type="nucleotide sequence ID" value="NZ_FQYP01000007.1"/>
</dbReference>
<organism evidence="3 4">
    <name type="scientific">Aquimarina spongiae</name>
    <dbReference type="NCBI Taxonomy" id="570521"/>
    <lineage>
        <taxon>Bacteria</taxon>
        <taxon>Pseudomonadati</taxon>
        <taxon>Bacteroidota</taxon>
        <taxon>Flavobacteriia</taxon>
        <taxon>Flavobacteriales</taxon>
        <taxon>Flavobacteriaceae</taxon>
        <taxon>Aquimarina</taxon>
    </lineage>
</organism>
<dbReference type="InterPro" id="IPR036526">
    <property type="entry name" value="C-N_Hydrolase_sf"/>
</dbReference>
<gene>
    <name evidence="3" type="ORF">SAMN04488508_10792</name>
</gene>
<feature type="domain" description="CN hydrolase" evidence="2">
    <location>
        <begin position="1"/>
        <end position="234"/>
    </location>
</feature>
<evidence type="ECO:0000256" key="1">
    <source>
        <dbReference type="ARBA" id="ARBA00022801"/>
    </source>
</evidence>
<evidence type="ECO:0000313" key="4">
    <source>
        <dbReference type="Proteomes" id="UP000184432"/>
    </source>
</evidence>
<name>A0A1M6I3R3_9FLAO</name>
<dbReference type="Proteomes" id="UP000184432">
    <property type="component" value="Unassembled WGS sequence"/>
</dbReference>
<dbReference type="EMBL" id="FQYP01000007">
    <property type="protein sequence ID" value="SHJ28974.1"/>
    <property type="molecule type" value="Genomic_DNA"/>
</dbReference>
<accession>A0A1M6I3R3</accession>
<evidence type="ECO:0000259" key="2">
    <source>
        <dbReference type="PROSITE" id="PS50263"/>
    </source>
</evidence>
<keyword evidence="4" id="KW-1185">Reference proteome</keyword>
<evidence type="ECO:0000313" key="3">
    <source>
        <dbReference type="EMBL" id="SHJ28974.1"/>
    </source>
</evidence>
<dbReference type="SUPFAM" id="SSF56317">
    <property type="entry name" value="Carbon-nitrogen hydrolase"/>
    <property type="match status" value="1"/>
</dbReference>
<dbReference type="PANTHER" id="PTHR43674:SF2">
    <property type="entry name" value="BETA-UREIDOPROPIONASE"/>
    <property type="match status" value="1"/>
</dbReference>
<keyword evidence="1 3" id="KW-0378">Hydrolase</keyword>
<dbReference type="CDD" id="cd07197">
    <property type="entry name" value="nitrilase"/>
    <property type="match status" value="1"/>
</dbReference>
<dbReference type="Gene3D" id="3.60.110.10">
    <property type="entry name" value="Carbon-nitrogen hydrolase"/>
    <property type="match status" value="1"/>
</dbReference>
<reference evidence="4" key="1">
    <citation type="submission" date="2016-11" db="EMBL/GenBank/DDBJ databases">
        <authorList>
            <person name="Varghese N."/>
            <person name="Submissions S."/>
        </authorList>
    </citation>
    <scope>NUCLEOTIDE SEQUENCE [LARGE SCALE GENOMIC DNA]</scope>
    <source>
        <strain evidence="4">DSM 22623</strain>
    </source>
</reference>